<organism evidence="2 3">
    <name type="scientific">Paenibacillus antri</name>
    <dbReference type="NCBI Taxonomy" id="2582848"/>
    <lineage>
        <taxon>Bacteria</taxon>
        <taxon>Bacillati</taxon>
        <taxon>Bacillota</taxon>
        <taxon>Bacilli</taxon>
        <taxon>Bacillales</taxon>
        <taxon>Paenibacillaceae</taxon>
        <taxon>Paenibacillus</taxon>
    </lineage>
</organism>
<evidence type="ECO:0000313" key="2">
    <source>
        <dbReference type="EMBL" id="TLS54059.1"/>
    </source>
</evidence>
<protein>
    <recommendedName>
        <fullName evidence="1">SLH domain-containing protein</fullName>
    </recommendedName>
</protein>
<gene>
    <name evidence="2" type="ORF">FE782_01545</name>
</gene>
<dbReference type="Pfam" id="PF13620">
    <property type="entry name" value="CarboxypepD_reg"/>
    <property type="match status" value="2"/>
</dbReference>
<dbReference type="InterPro" id="IPR013784">
    <property type="entry name" value="Carb-bd-like_fold"/>
</dbReference>
<sequence>MKRISLFVVWTIVLALAIPPGWHMPSARAAEPPVPPVVDGWVQVSTAAQLMYLNENQTEYVAGNIRLTNDIALPEGFEWRPFGGNGVPAFSGVFDGGGHRVTGVSIVDDAGDDGDDYAYAGFFGDTRGTVNNLGVSVDIFAGEYAGGLAGVQSGGLIDRSYSVGIVRGKLGAGSASVVAGLVGASNNASIARSYSAASVDSGTAPNIYAAGLVGSKGAGDVDDVYARGSVSNRSGGVYLHSAGLAAFLINGDIRGAYSAGPVGAAPPGTAYPFVRGFIASIASTGNVASSYFDRDASGTTDGGAGGAIGLPTASMKQASSYAGWDFANTWVIHPSVNDGYPYLRHAIVTESLPSATKDVPYSYTLGAFEGADTTLNWSADGLPTGMTMNGAGAIQGTPEQSGAFEVTVTAVDAGGVGDSKTFSLVIEAYASEPASFAVGPGAAYGTTRATAVPGAADHTFLYTLTGSAPERPLVGADVPAEAIAYEAGSDIPSANVGQYLALYEADAQGRVAAWGSVALEAGHIQSSVGTVTGSVYGVGDVPIAGATVSIDAASTTTDVYGRFALANVGQGGRTLQAVAGGYDPADVAIVVVAGETVDIGIVSLSPTPIPATGVRIDASDFTMTVGDPPRRLTATVEPANASDPTVVWRSDREDIATVSPSGEVAAVAPGVVTIAATTADGAHTDRVAVTVMPAPPTVGSVTGAVYGANGNPLAVATVSVDGVETTTDVRGSFALTNVAPGSRTVRASASGHSPKDVAVVVVAGETVDVGTIALSAVRADDDDDDEDDFTASPAPASPAVETMQVKLNGTSLAIPVRRETAPDGRSALRLIADASIVSELFAAGGIAVVEANVDDPIVKLDLPASALREAREAYPDAALELRVDGASYRLPLRYWPSLPEADTLTIAIADAAGDVQVRVRNELAKQGYEMLALPVDFSLYLDGTELTGRGEAYTVRTVALDAFPDPRASTVVWVDANSRPHYIPSTFRPTENGGGEAEFYAPHNSLYTVIRTERTFSDVQGHWAQDDIERLANKLIVAGAAENAFRPEDPVTRAEFVALLVRSLGLTESTRGARFADVSTRDWYAGAAGAAGEAGLLTGYEDGTFRPNAPVTREQMAVLLDRAMAFAFGDASPTTSSISAARFKDAEDISGWAGASIARLVEAEVLQGGPDALFLPQATATRAQCAAALRRMLLTLQFIDAE</sequence>
<dbReference type="GO" id="GO:0005509">
    <property type="term" value="F:calcium ion binding"/>
    <property type="evidence" value="ECO:0007669"/>
    <property type="project" value="InterPro"/>
</dbReference>
<name>A0A5R9GFU1_9BACL</name>
<dbReference type="Gene3D" id="2.60.40.1120">
    <property type="entry name" value="Carboxypeptidase-like, regulatory domain"/>
    <property type="match status" value="2"/>
</dbReference>
<accession>A0A5R9GFU1</accession>
<dbReference type="InterPro" id="IPR051465">
    <property type="entry name" value="Cell_Envelope_Struct_Comp"/>
</dbReference>
<dbReference type="InterPro" id="IPR013783">
    <property type="entry name" value="Ig-like_fold"/>
</dbReference>
<dbReference type="Proteomes" id="UP000309676">
    <property type="component" value="Unassembled WGS sequence"/>
</dbReference>
<dbReference type="EMBL" id="VCIW01000001">
    <property type="protein sequence ID" value="TLS54059.1"/>
    <property type="molecule type" value="Genomic_DNA"/>
</dbReference>
<reference evidence="2 3" key="1">
    <citation type="submission" date="2019-05" db="EMBL/GenBank/DDBJ databases">
        <authorList>
            <person name="Narsing Rao M.P."/>
            <person name="Li W.J."/>
        </authorList>
    </citation>
    <scope>NUCLEOTIDE SEQUENCE [LARGE SCALE GENOMIC DNA]</scope>
    <source>
        <strain evidence="2 3">SYSU_K30003</strain>
    </source>
</reference>
<dbReference type="Pfam" id="PF02368">
    <property type="entry name" value="Big_2"/>
    <property type="match status" value="1"/>
</dbReference>
<dbReference type="AlphaFoldDB" id="A0A5R9GFU1"/>
<proteinExistence type="predicted"/>
<dbReference type="Pfam" id="PF18316">
    <property type="entry name" value="S-l_SbsC_C"/>
    <property type="match status" value="1"/>
</dbReference>
<dbReference type="PROSITE" id="PS51272">
    <property type="entry name" value="SLH"/>
    <property type="match status" value="3"/>
</dbReference>
<dbReference type="GO" id="GO:0030246">
    <property type="term" value="F:carbohydrate binding"/>
    <property type="evidence" value="ECO:0007669"/>
    <property type="project" value="InterPro"/>
</dbReference>
<dbReference type="PANTHER" id="PTHR43308">
    <property type="entry name" value="OUTER MEMBRANE PROTEIN ALPHA-RELATED"/>
    <property type="match status" value="1"/>
</dbReference>
<dbReference type="Gene3D" id="2.60.40.1080">
    <property type="match status" value="1"/>
</dbReference>
<dbReference type="SMART" id="SM00635">
    <property type="entry name" value="BID_2"/>
    <property type="match status" value="1"/>
</dbReference>
<comment type="caution">
    <text evidence="2">The sequence shown here is derived from an EMBL/GenBank/DDBJ whole genome shotgun (WGS) entry which is preliminary data.</text>
</comment>
<dbReference type="Gene3D" id="2.160.20.110">
    <property type="match status" value="1"/>
</dbReference>
<dbReference type="Gene3D" id="2.60.40.10">
    <property type="entry name" value="Immunoglobulins"/>
    <property type="match status" value="1"/>
</dbReference>
<dbReference type="GO" id="GO:0016020">
    <property type="term" value="C:membrane"/>
    <property type="evidence" value="ECO:0007669"/>
    <property type="project" value="InterPro"/>
</dbReference>
<feature type="domain" description="SLH" evidence="1">
    <location>
        <begin position="1140"/>
        <end position="1202"/>
    </location>
</feature>
<dbReference type="InterPro" id="IPR008964">
    <property type="entry name" value="Invasin/intimin_cell_adhesion"/>
</dbReference>
<dbReference type="SUPFAM" id="SSF49313">
    <property type="entry name" value="Cadherin-like"/>
    <property type="match status" value="1"/>
</dbReference>
<dbReference type="PANTHER" id="PTHR43308:SF5">
    <property type="entry name" value="S-LAYER PROTEIN _ PEPTIDOGLYCAN ENDO-BETA-N-ACETYLGLUCOSAMINIDASE"/>
    <property type="match status" value="1"/>
</dbReference>
<dbReference type="InterPro" id="IPR001119">
    <property type="entry name" value="SLH_dom"/>
</dbReference>
<keyword evidence="3" id="KW-1185">Reference proteome</keyword>
<dbReference type="InterPro" id="IPR040751">
    <property type="entry name" value="SbsC_C"/>
</dbReference>
<feature type="domain" description="SLH" evidence="1">
    <location>
        <begin position="1011"/>
        <end position="1070"/>
    </location>
</feature>
<feature type="domain" description="SLH" evidence="1">
    <location>
        <begin position="1071"/>
        <end position="1134"/>
    </location>
</feature>
<dbReference type="SUPFAM" id="SSF49373">
    <property type="entry name" value="Invasin/intimin cell-adhesion fragments"/>
    <property type="match status" value="1"/>
</dbReference>
<dbReference type="SUPFAM" id="SSF49452">
    <property type="entry name" value="Starch-binding domain-like"/>
    <property type="match status" value="2"/>
</dbReference>
<dbReference type="InterPro" id="IPR003343">
    <property type="entry name" value="Big_2"/>
</dbReference>
<dbReference type="RefSeq" id="WP_138191794.1">
    <property type="nucleotide sequence ID" value="NZ_VCIW01000001.1"/>
</dbReference>
<dbReference type="InterPro" id="IPR015919">
    <property type="entry name" value="Cadherin-like_sf"/>
</dbReference>
<dbReference type="Pfam" id="PF05345">
    <property type="entry name" value="He_PIG"/>
    <property type="match status" value="1"/>
</dbReference>
<dbReference type="OrthoDB" id="663332at2"/>
<dbReference type="Pfam" id="PF00395">
    <property type="entry name" value="SLH"/>
    <property type="match status" value="3"/>
</dbReference>
<evidence type="ECO:0000313" key="3">
    <source>
        <dbReference type="Proteomes" id="UP000309676"/>
    </source>
</evidence>
<evidence type="ECO:0000259" key="1">
    <source>
        <dbReference type="PROSITE" id="PS51272"/>
    </source>
</evidence>